<evidence type="ECO:0000256" key="4">
    <source>
        <dbReference type="ARBA" id="ARBA00022729"/>
    </source>
</evidence>
<dbReference type="RefSeq" id="WP_220560660.1">
    <property type="nucleotide sequence ID" value="NZ_CP074133.1"/>
</dbReference>
<dbReference type="EMBL" id="CP074133">
    <property type="protein sequence ID" value="QUX25153.1"/>
    <property type="molecule type" value="Genomic_DNA"/>
</dbReference>
<dbReference type="PRINTS" id="PR00741">
    <property type="entry name" value="GLHYDRLASE29"/>
</dbReference>
<keyword evidence="5" id="KW-0378">Hydrolase</keyword>
<reference evidence="8 9" key="1">
    <citation type="submission" date="2021-05" db="EMBL/GenBank/DDBJ databases">
        <title>Direct Submission.</title>
        <authorList>
            <person name="Li K."/>
            <person name="Gao J."/>
        </authorList>
    </citation>
    <scope>NUCLEOTIDE SEQUENCE [LARGE SCALE GENOMIC DNA]</scope>
    <source>
        <strain evidence="8 9">Mg02</strain>
    </source>
</reference>
<dbReference type="SMART" id="SM00812">
    <property type="entry name" value="Alpha_L_fucos"/>
    <property type="match status" value="1"/>
</dbReference>
<sequence length="466" mass="51429">MHESADTDTTGRGDALRHPSWFDEAKLGILVHWGAASIPAYAPVRRSLLPDPVAGMGAVERADVPAWWRTDGDAGMYQNALALPGSAVGRHHRERYGDLPYSAFVERLRDEVVPRWDPRPWGELFERSGAGYVVFSAKAEDGFLMWPSEHPHPRGTAWSSPRDVVGELAEEVRGRGMEFGVYYSAWDFSFSQEPVSDLASALAALPRGEDYRDLFLGHWKELVRRYRPCTLWNDYGVSPPGVDLPSLFEWYHDRVPHGLVNDRFDIAAQGRGDLHAGYATCEPGVAPPERGRWQSVRPLSGSYFYNAEERDSDHIDPVHLVHVLADVVARGGSLLVNVGPTGTGAVPWSQSRRLLELGAWMDVYGEAVRGTRPWTRVHGTTDEGLQVRYTRTGRHLNAIVLGTPRTADLGLDLLLEPGSEVTALDGSGPLDWRPSPHGTTVRLREAPPEQPALAVRIGPVEGVAPV</sequence>
<name>A0ABX8BWI3_9ACTN</name>
<keyword evidence="6" id="KW-0326">Glycosidase</keyword>
<keyword evidence="4" id="KW-0732">Signal</keyword>
<dbReference type="EC" id="3.2.1.51" evidence="3"/>
<evidence type="ECO:0000256" key="1">
    <source>
        <dbReference type="ARBA" id="ARBA00004071"/>
    </source>
</evidence>
<dbReference type="Pfam" id="PF01120">
    <property type="entry name" value="Alpha_L_fucos"/>
    <property type="match status" value="1"/>
</dbReference>
<evidence type="ECO:0000256" key="5">
    <source>
        <dbReference type="ARBA" id="ARBA00022801"/>
    </source>
</evidence>
<evidence type="ECO:0000256" key="2">
    <source>
        <dbReference type="ARBA" id="ARBA00007951"/>
    </source>
</evidence>
<evidence type="ECO:0000259" key="7">
    <source>
        <dbReference type="Pfam" id="PF01120"/>
    </source>
</evidence>
<proteinExistence type="inferred from homology"/>
<dbReference type="InterPro" id="IPR013780">
    <property type="entry name" value="Glyco_hydro_b"/>
</dbReference>
<protein>
    <recommendedName>
        <fullName evidence="3">alpha-L-fucosidase</fullName>
        <ecNumber evidence="3">3.2.1.51</ecNumber>
    </recommendedName>
</protein>
<evidence type="ECO:0000256" key="3">
    <source>
        <dbReference type="ARBA" id="ARBA00012662"/>
    </source>
</evidence>
<dbReference type="PANTHER" id="PTHR10030:SF37">
    <property type="entry name" value="ALPHA-L-FUCOSIDASE-RELATED"/>
    <property type="match status" value="1"/>
</dbReference>
<feature type="domain" description="Glycoside hydrolase family 29 N-terminal" evidence="7">
    <location>
        <begin position="14"/>
        <end position="366"/>
    </location>
</feature>
<comment type="function">
    <text evidence="1">Alpha-L-fucosidase is responsible for hydrolyzing the alpha-1,6-linked fucose joined to the reducing-end N-acetylglucosamine of the carbohydrate moieties of glycoproteins.</text>
</comment>
<dbReference type="InterPro" id="IPR057739">
    <property type="entry name" value="Glyco_hydro_29_N"/>
</dbReference>
<organism evidence="8 9">
    <name type="scientific">Nocardiopsis changdeensis</name>
    <dbReference type="NCBI Taxonomy" id="2831969"/>
    <lineage>
        <taxon>Bacteria</taxon>
        <taxon>Bacillati</taxon>
        <taxon>Actinomycetota</taxon>
        <taxon>Actinomycetes</taxon>
        <taxon>Streptosporangiales</taxon>
        <taxon>Nocardiopsidaceae</taxon>
        <taxon>Nocardiopsis</taxon>
    </lineage>
</organism>
<keyword evidence="9" id="KW-1185">Reference proteome</keyword>
<dbReference type="InterPro" id="IPR016286">
    <property type="entry name" value="FUC_metazoa-typ"/>
</dbReference>
<dbReference type="PIRSF" id="PIRSF001092">
    <property type="entry name" value="Alpha-L-fucosidase"/>
    <property type="match status" value="1"/>
</dbReference>
<accession>A0ABX8BWI3</accession>
<dbReference type="SUPFAM" id="SSF51445">
    <property type="entry name" value="(Trans)glycosidases"/>
    <property type="match status" value="1"/>
</dbReference>
<evidence type="ECO:0000313" key="9">
    <source>
        <dbReference type="Proteomes" id="UP000676079"/>
    </source>
</evidence>
<comment type="similarity">
    <text evidence="2">Belongs to the glycosyl hydrolase 29 family.</text>
</comment>
<dbReference type="Gene3D" id="3.20.20.80">
    <property type="entry name" value="Glycosidases"/>
    <property type="match status" value="1"/>
</dbReference>
<dbReference type="Gene3D" id="2.60.40.1180">
    <property type="entry name" value="Golgi alpha-mannosidase II"/>
    <property type="match status" value="1"/>
</dbReference>
<evidence type="ECO:0000313" key="8">
    <source>
        <dbReference type="EMBL" id="QUX25153.1"/>
    </source>
</evidence>
<evidence type="ECO:0000256" key="6">
    <source>
        <dbReference type="ARBA" id="ARBA00023295"/>
    </source>
</evidence>
<dbReference type="PANTHER" id="PTHR10030">
    <property type="entry name" value="ALPHA-L-FUCOSIDASE"/>
    <property type="match status" value="1"/>
</dbReference>
<dbReference type="InterPro" id="IPR017853">
    <property type="entry name" value="GH"/>
</dbReference>
<dbReference type="Proteomes" id="UP000676079">
    <property type="component" value="Chromosome"/>
</dbReference>
<dbReference type="InterPro" id="IPR000933">
    <property type="entry name" value="Glyco_hydro_29"/>
</dbReference>
<gene>
    <name evidence="8" type="ORF">KGD84_13360</name>
</gene>